<dbReference type="InterPro" id="IPR052557">
    <property type="entry name" value="CAP/Cytokinesis_protein"/>
</dbReference>
<dbReference type="PANTHER" id="PTHR46333">
    <property type="entry name" value="CYTOKINESIS PROTEIN 3"/>
    <property type="match status" value="1"/>
</dbReference>
<keyword evidence="2" id="KW-0732">Signal</keyword>
<reference evidence="4" key="1">
    <citation type="journal article" date="2021" name="PeerJ">
        <title>Extensive microbial diversity within the chicken gut microbiome revealed by metagenomics and culture.</title>
        <authorList>
            <person name="Gilroy R."/>
            <person name="Ravi A."/>
            <person name="Getino M."/>
            <person name="Pursley I."/>
            <person name="Horton D.L."/>
            <person name="Alikhan N.F."/>
            <person name="Baker D."/>
            <person name="Gharbi K."/>
            <person name="Hall N."/>
            <person name="Watson M."/>
            <person name="Adriaenssens E.M."/>
            <person name="Foster-Nyarko E."/>
            <person name="Jarju S."/>
            <person name="Secka A."/>
            <person name="Antonio M."/>
            <person name="Oren A."/>
            <person name="Chaudhuri R.R."/>
            <person name="La Ragione R."/>
            <person name="Hildebrand F."/>
            <person name="Pallen M.J."/>
        </authorList>
    </citation>
    <scope>NUCLEOTIDE SEQUENCE</scope>
    <source>
        <strain evidence="4">ChiHjej8B7-25341</strain>
    </source>
</reference>
<dbReference type="Gene3D" id="3.10.620.30">
    <property type="match status" value="1"/>
</dbReference>
<sequence>MRKLRNAFATLLVTAAAAALAYLAGDALLSRGRTLPPGQTRTVESGPVSDEESLPAPAPEAGRDETGTAVPGLETTHAPKAGRGETDAVSAVSAVFSGGLSSDGFADRSAASSYAFSQLSQEDRLLYEELLSAITGFEEKAVLSVQDADRIERVFTCVLADHPEIFYVDGYTLVTRTLGEEVLEVAFQAEYTFSRQGAEERTALVKKAADDILSALTDEMDDYEKLKLLYDRIVTGTEYDRNAPENQTVCSVFLYGRSVCQGYAKAFQYLCQRIGIPAVLVTGTVEGGEAHAWTAVRCSGSWYYADPAWGDVDYQPGGARESVDYGYFLVPSRELFRTHTPEACFPLPECSDMADNYYVREGLYFTDADLEQAGQALETAMREGRESVTFKCAGREIYEKLYEELLTEQRIFQYLQGGAVSYAASEEQLALTFFL</sequence>
<protein>
    <recommendedName>
        <fullName evidence="3">Transglutaminase-like domain-containing protein</fullName>
    </recommendedName>
</protein>
<name>A0A9D2TZN3_9FIRM</name>
<feature type="region of interest" description="Disordered" evidence="1">
    <location>
        <begin position="31"/>
        <end position="85"/>
    </location>
</feature>
<dbReference type="AlphaFoldDB" id="A0A9D2TZN3"/>
<feature type="chain" id="PRO_5039682195" description="Transglutaminase-like domain-containing protein" evidence="2">
    <location>
        <begin position="22"/>
        <end position="435"/>
    </location>
</feature>
<dbReference type="EMBL" id="DWUW01000096">
    <property type="protein sequence ID" value="HJD30959.1"/>
    <property type="molecule type" value="Genomic_DNA"/>
</dbReference>
<evidence type="ECO:0000256" key="2">
    <source>
        <dbReference type="SAM" id="SignalP"/>
    </source>
</evidence>
<dbReference type="Pfam" id="PF01841">
    <property type="entry name" value="Transglut_core"/>
    <property type="match status" value="1"/>
</dbReference>
<reference evidence="4" key="2">
    <citation type="submission" date="2021-04" db="EMBL/GenBank/DDBJ databases">
        <authorList>
            <person name="Gilroy R."/>
        </authorList>
    </citation>
    <scope>NUCLEOTIDE SEQUENCE</scope>
    <source>
        <strain evidence="4">ChiHjej8B7-25341</strain>
    </source>
</reference>
<dbReference type="SUPFAM" id="SSF54001">
    <property type="entry name" value="Cysteine proteinases"/>
    <property type="match status" value="1"/>
</dbReference>
<evidence type="ECO:0000259" key="3">
    <source>
        <dbReference type="SMART" id="SM00460"/>
    </source>
</evidence>
<dbReference type="Proteomes" id="UP000823851">
    <property type="component" value="Unassembled WGS sequence"/>
</dbReference>
<proteinExistence type="predicted"/>
<feature type="signal peptide" evidence="2">
    <location>
        <begin position="1"/>
        <end position="21"/>
    </location>
</feature>
<dbReference type="SMART" id="SM00460">
    <property type="entry name" value="TGc"/>
    <property type="match status" value="1"/>
</dbReference>
<dbReference type="InterPro" id="IPR002931">
    <property type="entry name" value="Transglutaminase-like"/>
</dbReference>
<evidence type="ECO:0000313" key="5">
    <source>
        <dbReference type="Proteomes" id="UP000823851"/>
    </source>
</evidence>
<organism evidence="4 5">
    <name type="scientific">Candidatus Eisenbergiella stercorigallinarum</name>
    <dbReference type="NCBI Taxonomy" id="2838557"/>
    <lineage>
        <taxon>Bacteria</taxon>
        <taxon>Bacillati</taxon>
        <taxon>Bacillota</taxon>
        <taxon>Clostridia</taxon>
        <taxon>Lachnospirales</taxon>
        <taxon>Lachnospiraceae</taxon>
        <taxon>Eisenbergiella</taxon>
    </lineage>
</organism>
<gene>
    <name evidence="4" type="ORF">H9912_03360</name>
</gene>
<evidence type="ECO:0000313" key="4">
    <source>
        <dbReference type="EMBL" id="HJD30959.1"/>
    </source>
</evidence>
<dbReference type="InterPro" id="IPR038765">
    <property type="entry name" value="Papain-like_cys_pep_sf"/>
</dbReference>
<dbReference type="PANTHER" id="PTHR46333:SF2">
    <property type="entry name" value="CYTOKINESIS PROTEIN 3"/>
    <property type="match status" value="1"/>
</dbReference>
<accession>A0A9D2TZN3</accession>
<comment type="caution">
    <text evidence="4">The sequence shown here is derived from an EMBL/GenBank/DDBJ whole genome shotgun (WGS) entry which is preliminary data.</text>
</comment>
<feature type="domain" description="Transglutaminase-like" evidence="3">
    <location>
        <begin position="252"/>
        <end position="309"/>
    </location>
</feature>
<dbReference type="GO" id="GO:0005737">
    <property type="term" value="C:cytoplasm"/>
    <property type="evidence" value="ECO:0007669"/>
    <property type="project" value="TreeGrafter"/>
</dbReference>
<evidence type="ECO:0000256" key="1">
    <source>
        <dbReference type="SAM" id="MobiDB-lite"/>
    </source>
</evidence>